<keyword evidence="4" id="KW-0808">Transferase</keyword>
<evidence type="ECO:0000256" key="9">
    <source>
        <dbReference type="SAM" id="Phobius"/>
    </source>
</evidence>
<dbReference type="PANTHER" id="PTHR43047">
    <property type="entry name" value="TWO-COMPONENT HISTIDINE PROTEIN KINASE"/>
    <property type="match status" value="1"/>
</dbReference>
<gene>
    <name evidence="11" type="ORF">CO179_00620</name>
</gene>
<dbReference type="GO" id="GO:0009927">
    <property type="term" value="F:histidine phosphotransfer kinase activity"/>
    <property type="evidence" value="ECO:0007669"/>
    <property type="project" value="TreeGrafter"/>
</dbReference>
<keyword evidence="9" id="KW-1133">Transmembrane helix</keyword>
<dbReference type="InterPro" id="IPR029016">
    <property type="entry name" value="GAF-like_dom_sf"/>
</dbReference>
<evidence type="ECO:0000313" key="12">
    <source>
        <dbReference type="Proteomes" id="UP000231195"/>
    </source>
</evidence>
<dbReference type="InterPro" id="IPR005467">
    <property type="entry name" value="His_kinase_dom"/>
</dbReference>
<comment type="catalytic activity">
    <reaction evidence="1">
        <text>ATP + protein L-histidine = ADP + protein N-phospho-L-histidine.</text>
        <dbReference type="EC" id="2.7.13.3"/>
    </reaction>
</comment>
<dbReference type="InterPro" id="IPR003018">
    <property type="entry name" value="GAF"/>
</dbReference>
<keyword evidence="8" id="KW-0175">Coiled coil</keyword>
<dbReference type="SMART" id="SM00387">
    <property type="entry name" value="HATPase_c"/>
    <property type="match status" value="1"/>
</dbReference>
<evidence type="ECO:0000313" key="11">
    <source>
        <dbReference type="EMBL" id="PJA41113.1"/>
    </source>
</evidence>
<comment type="caution">
    <text evidence="11">The sequence shown here is derived from an EMBL/GenBank/DDBJ whole genome shotgun (WGS) entry which is preliminary data.</text>
</comment>
<evidence type="ECO:0000256" key="2">
    <source>
        <dbReference type="ARBA" id="ARBA00012438"/>
    </source>
</evidence>
<feature type="transmembrane region" description="Helical" evidence="9">
    <location>
        <begin position="6"/>
        <end position="22"/>
    </location>
</feature>
<dbReference type="PROSITE" id="PS50109">
    <property type="entry name" value="HIS_KIN"/>
    <property type="match status" value="1"/>
</dbReference>
<reference evidence="12" key="1">
    <citation type="submission" date="2017-09" db="EMBL/GenBank/DDBJ databases">
        <title>Depth-based differentiation of microbial function through sediment-hosted aquifers and enrichment of novel symbionts in the deep terrestrial subsurface.</title>
        <authorList>
            <person name="Probst A.J."/>
            <person name="Ladd B."/>
            <person name="Jarett J.K."/>
            <person name="Geller-Mcgrath D.E."/>
            <person name="Sieber C.M.K."/>
            <person name="Emerson J.B."/>
            <person name="Anantharaman K."/>
            <person name="Thomas B.C."/>
            <person name="Malmstrom R."/>
            <person name="Stieglmeier M."/>
            <person name="Klingl A."/>
            <person name="Woyke T."/>
            <person name="Ryan C.M."/>
            <person name="Banfield J.F."/>
        </authorList>
    </citation>
    <scope>NUCLEOTIDE SEQUENCE [LARGE SCALE GENOMIC DNA]</scope>
</reference>
<evidence type="ECO:0000259" key="10">
    <source>
        <dbReference type="PROSITE" id="PS50109"/>
    </source>
</evidence>
<dbReference type="SMART" id="SM00388">
    <property type="entry name" value="HisKA"/>
    <property type="match status" value="1"/>
</dbReference>
<evidence type="ECO:0000256" key="4">
    <source>
        <dbReference type="ARBA" id="ARBA00022679"/>
    </source>
</evidence>
<feature type="transmembrane region" description="Helical" evidence="9">
    <location>
        <begin position="392"/>
        <end position="411"/>
    </location>
</feature>
<dbReference type="GO" id="GO:0000155">
    <property type="term" value="F:phosphorelay sensor kinase activity"/>
    <property type="evidence" value="ECO:0007669"/>
    <property type="project" value="InterPro"/>
</dbReference>
<organism evidence="11 12">
    <name type="scientific">candidate division WWE3 bacterium CG_4_9_14_3_um_filter_39_7</name>
    <dbReference type="NCBI Taxonomy" id="1975080"/>
    <lineage>
        <taxon>Bacteria</taxon>
        <taxon>Katanobacteria</taxon>
    </lineage>
</organism>
<dbReference type="EMBL" id="PFWZ01000030">
    <property type="protein sequence ID" value="PJA41113.1"/>
    <property type="molecule type" value="Genomic_DNA"/>
</dbReference>
<dbReference type="SUPFAM" id="SSF55874">
    <property type="entry name" value="ATPase domain of HSP90 chaperone/DNA topoisomerase II/histidine kinase"/>
    <property type="match status" value="1"/>
</dbReference>
<keyword evidence="3" id="KW-0597">Phosphoprotein</keyword>
<dbReference type="Pfam" id="PF16927">
    <property type="entry name" value="HisKA_7TM"/>
    <property type="match status" value="1"/>
</dbReference>
<feature type="transmembrane region" description="Helical" evidence="9">
    <location>
        <begin position="230"/>
        <end position="251"/>
    </location>
</feature>
<dbReference type="Pfam" id="PF00512">
    <property type="entry name" value="HisKA"/>
    <property type="match status" value="1"/>
</dbReference>
<dbReference type="FunFam" id="3.30.565.10:FF:000006">
    <property type="entry name" value="Sensor histidine kinase WalK"/>
    <property type="match status" value="1"/>
</dbReference>
<dbReference type="InterPro" id="IPR036890">
    <property type="entry name" value="HATPase_C_sf"/>
</dbReference>
<keyword evidence="6" id="KW-0902">Two-component regulatory system</keyword>
<feature type="transmembrane region" description="Helical" evidence="9">
    <location>
        <begin position="199"/>
        <end position="218"/>
    </location>
</feature>
<keyword evidence="9" id="KW-0812">Transmembrane</keyword>
<dbReference type="SUPFAM" id="SSF55781">
    <property type="entry name" value="GAF domain-like"/>
    <property type="match status" value="2"/>
</dbReference>
<dbReference type="CDD" id="cd16922">
    <property type="entry name" value="HATPase_EvgS-ArcB-TorS-like"/>
    <property type="match status" value="1"/>
</dbReference>
<evidence type="ECO:0000256" key="7">
    <source>
        <dbReference type="ARBA" id="ARBA00023136"/>
    </source>
</evidence>
<dbReference type="GO" id="GO:0005886">
    <property type="term" value="C:plasma membrane"/>
    <property type="evidence" value="ECO:0007669"/>
    <property type="project" value="TreeGrafter"/>
</dbReference>
<evidence type="ECO:0000256" key="8">
    <source>
        <dbReference type="SAM" id="Coils"/>
    </source>
</evidence>
<name>A0A2M7X4L9_UNCKA</name>
<accession>A0A2M7X4L9</accession>
<dbReference type="FunFam" id="1.10.287.130:FF:000001">
    <property type="entry name" value="Two-component sensor histidine kinase"/>
    <property type="match status" value="1"/>
</dbReference>
<feature type="transmembrane region" description="Helical" evidence="9">
    <location>
        <begin position="136"/>
        <end position="156"/>
    </location>
</feature>
<keyword evidence="5" id="KW-0418">Kinase</keyword>
<feature type="transmembrane region" description="Helical" evidence="9">
    <location>
        <begin position="34"/>
        <end position="51"/>
    </location>
</feature>
<dbReference type="Proteomes" id="UP000231195">
    <property type="component" value="Unassembled WGS sequence"/>
</dbReference>
<dbReference type="Gene3D" id="1.10.287.130">
    <property type="match status" value="1"/>
</dbReference>
<sequence length="912" mass="103299">MSFFYVLSIIAISNMLLGALVLSRGGRNKINRAFFLLVVFTNAWIISNYLAEFGGSNILLWNRLTFTSVIFLSSAFAYFAKVFNREVKVLSLFQKQIYFTVPLIVSILSLTSFIVVDIESNGASVDLTYGPGYVVFILYFLFYIVAGFYLLFRQFVTTTGVTHEQLKYLFAGMLASILFGISTNLIFPIATGSHDLSKFGPLGVTFLIVATTYAILRHRLLDVRLAIRAGIFRLIFVAVYGIIGIFLISIISNSIDFATFNIQTVVFITLLSIVLTYPFVDKTLRNATDSFLFQREYNRQELLRKLGRGITESIDIEDLKAKIRDTLVQTMRIEKIEFHLSTDQHDYVWNEVTANHELIVYDELRRKIDSMQDSPQKIRFERVREQMHNQEIAVVMPVVASEGVIGTILLGEKSGRDAFTSTDLSALETLMFQAGVAIENAQLYSETKQFNRKLQAEVKEATSDLQERNRRLTVLRQLDNIILNTLDVKDMAQKIVDLVSWEMGFGGALMVLRETENGKEYLRAIAMSSTPIFNKALKILPRKLTDYRIEYGLDPSNLIFKAMKERKPYGSKTFRDLYVPPLSLKVADILQTLTKSDHLVVYPLSVKGRSLGATVFSLPRPYENLTLNDRELIESFMDEAGIAIENAQLYDQLEDRNKELQGKNKELEALDRMKDELVSVASHELRTPMTSIKSYLWMGLHREENLSPRMKKYLERAFLSSERMINLVNDMLSASRLEGRRVELKLEAQEVLGHVKAVVDDLRVRAKEQGLKLTLKRTQELPLGLIDKERYVEILYNLIGNAIKYTSQGSITVNVEFNEYKSIDNLDTNNDCGYIWVSVVDTGQGIAPEDLSRLFKKFSKLEQGSFVKTAETGGTGLGLYITKGLVELHGGSVWVNSKVGQGSTFTFSVPAA</sequence>
<dbReference type="PRINTS" id="PR00344">
    <property type="entry name" value="BCTRLSENSOR"/>
</dbReference>
<evidence type="ECO:0000256" key="5">
    <source>
        <dbReference type="ARBA" id="ARBA00022777"/>
    </source>
</evidence>
<proteinExistence type="predicted"/>
<feature type="domain" description="Histidine kinase" evidence="10">
    <location>
        <begin position="680"/>
        <end position="912"/>
    </location>
</feature>
<dbReference type="InterPro" id="IPR004358">
    <property type="entry name" value="Sig_transdc_His_kin-like_C"/>
</dbReference>
<feature type="coiled-coil region" evidence="8">
    <location>
        <begin position="646"/>
        <end position="673"/>
    </location>
</feature>
<feature type="transmembrane region" description="Helical" evidence="9">
    <location>
        <begin position="96"/>
        <end position="116"/>
    </location>
</feature>
<dbReference type="CDD" id="cd00082">
    <property type="entry name" value="HisKA"/>
    <property type="match status" value="1"/>
</dbReference>
<dbReference type="SUPFAM" id="SSF47384">
    <property type="entry name" value="Homodimeric domain of signal transducing histidine kinase"/>
    <property type="match status" value="1"/>
</dbReference>
<dbReference type="InterPro" id="IPR036097">
    <property type="entry name" value="HisK_dim/P_sf"/>
</dbReference>
<keyword evidence="7 9" id="KW-0472">Membrane</keyword>
<evidence type="ECO:0000256" key="6">
    <source>
        <dbReference type="ARBA" id="ARBA00023012"/>
    </source>
</evidence>
<dbReference type="AlphaFoldDB" id="A0A2M7X4L9"/>
<feature type="transmembrane region" description="Helical" evidence="9">
    <location>
        <begin position="63"/>
        <end position="84"/>
    </location>
</feature>
<dbReference type="Pfam" id="PF02518">
    <property type="entry name" value="HATPase_c"/>
    <property type="match status" value="1"/>
</dbReference>
<dbReference type="InterPro" id="IPR031621">
    <property type="entry name" value="HisKA_7TM"/>
</dbReference>
<dbReference type="InterPro" id="IPR003661">
    <property type="entry name" value="HisK_dim/P_dom"/>
</dbReference>
<dbReference type="Gene3D" id="3.30.565.10">
    <property type="entry name" value="Histidine kinase-like ATPase, C-terminal domain"/>
    <property type="match status" value="1"/>
</dbReference>
<feature type="transmembrane region" description="Helical" evidence="9">
    <location>
        <begin position="257"/>
        <end position="280"/>
    </location>
</feature>
<dbReference type="Pfam" id="PF13492">
    <property type="entry name" value="GAF_3"/>
    <property type="match status" value="1"/>
</dbReference>
<evidence type="ECO:0000256" key="3">
    <source>
        <dbReference type="ARBA" id="ARBA00022553"/>
    </source>
</evidence>
<protein>
    <recommendedName>
        <fullName evidence="2">histidine kinase</fullName>
        <ecNumber evidence="2">2.7.13.3</ecNumber>
    </recommendedName>
</protein>
<dbReference type="PANTHER" id="PTHR43047:SF72">
    <property type="entry name" value="OSMOSENSING HISTIDINE PROTEIN KINASE SLN1"/>
    <property type="match status" value="1"/>
</dbReference>
<feature type="transmembrane region" description="Helical" evidence="9">
    <location>
        <begin position="168"/>
        <end position="187"/>
    </location>
</feature>
<dbReference type="InterPro" id="IPR003594">
    <property type="entry name" value="HATPase_dom"/>
</dbReference>
<evidence type="ECO:0000256" key="1">
    <source>
        <dbReference type="ARBA" id="ARBA00000085"/>
    </source>
</evidence>
<dbReference type="EC" id="2.7.13.3" evidence="2"/>
<dbReference type="Gene3D" id="3.30.450.40">
    <property type="match status" value="2"/>
</dbReference>